<feature type="signal peptide" evidence="2">
    <location>
        <begin position="1"/>
        <end position="22"/>
    </location>
</feature>
<dbReference type="WBParaSite" id="L893_g22114.t1">
    <property type="protein sequence ID" value="L893_g22114.t1"/>
    <property type="gene ID" value="L893_g22114"/>
</dbReference>
<evidence type="ECO:0000313" key="5">
    <source>
        <dbReference type="WBParaSite" id="L893_g22114.t1"/>
    </source>
</evidence>
<dbReference type="Gene3D" id="1.10.225.10">
    <property type="entry name" value="Saposin-like"/>
    <property type="match status" value="1"/>
</dbReference>
<evidence type="ECO:0000256" key="1">
    <source>
        <dbReference type="ARBA" id="ARBA00023157"/>
    </source>
</evidence>
<protein>
    <submittedName>
        <fullName evidence="5">Saposin B-type domain-containing protein</fullName>
    </submittedName>
</protein>
<evidence type="ECO:0000259" key="3">
    <source>
        <dbReference type="PROSITE" id="PS50015"/>
    </source>
</evidence>
<name>A0A1I7Z331_9BILA</name>
<keyword evidence="4" id="KW-1185">Reference proteome</keyword>
<evidence type="ECO:0000313" key="4">
    <source>
        <dbReference type="Proteomes" id="UP000095287"/>
    </source>
</evidence>
<evidence type="ECO:0000256" key="2">
    <source>
        <dbReference type="SAM" id="SignalP"/>
    </source>
</evidence>
<sequence length="148" mass="17146">MRLWTGAFFLLVVLLLTTSVQSKGKSKEEKENEKKWNTIICKSCQTAVKGFQFLYGKKPTQDYTIQALSFVCRTVLQEDAPVCRALRGHYRDQFIYVLRELVVKPYQICGLIADNCGKMQNPFDVKWAIKFPKRSKPKRNLSMCKSKL</sequence>
<dbReference type="InterPro" id="IPR011001">
    <property type="entry name" value="Saposin-like"/>
</dbReference>
<feature type="chain" id="PRO_5009312919" evidence="2">
    <location>
        <begin position="23"/>
        <end position="148"/>
    </location>
</feature>
<dbReference type="PROSITE" id="PS50015">
    <property type="entry name" value="SAP_B"/>
    <property type="match status" value="1"/>
</dbReference>
<organism evidence="4 5">
    <name type="scientific">Steinernema glaseri</name>
    <dbReference type="NCBI Taxonomy" id="37863"/>
    <lineage>
        <taxon>Eukaryota</taxon>
        <taxon>Metazoa</taxon>
        <taxon>Ecdysozoa</taxon>
        <taxon>Nematoda</taxon>
        <taxon>Chromadorea</taxon>
        <taxon>Rhabditida</taxon>
        <taxon>Tylenchina</taxon>
        <taxon>Panagrolaimomorpha</taxon>
        <taxon>Strongyloidoidea</taxon>
        <taxon>Steinernematidae</taxon>
        <taxon>Steinernema</taxon>
    </lineage>
</organism>
<reference evidence="5" key="1">
    <citation type="submission" date="2016-11" db="UniProtKB">
        <authorList>
            <consortium name="WormBaseParasite"/>
        </authorList>
    </citation>
    <scope>IDENTIFICATION</scope>
</reference>
<feature type="domain" description="Saposin B-type" evidence="3">
    <location>
        <begin position="37"/>
        <end position="120"/>
    </location>
</feature>
<dbReference type="Proteomes" id="UP000095287">
    <property type="component" value="Unplaced"/>
</dbReference>
<keyword evidence="1" id="KW-1015">Disulfide bond</keyword>
<dbReference type="SMART" id="SM00741">
    <property type="entry name" value="SapB"/>
    <property type="match status" value="1"/>
</dbReference>
<proteinExistence type="predicted"/>
<dbReference type="SUPFAM" id="SSF47862">
    <property type="entry name" value="Saposin"/>
    <property type="match status" value="1"/>
</dbReference>
<dbReference type="AlphaFoldDB" id="A0A1I7Z331"/>
<dbReference type="InterPro" id="IPR008139">
    <property type="entry name" value="SaposinB_dom"/>
</dbReference>
<accession>A0A1I7Z331</accession>
<keyword evidence="2" id="KW-0732">Signal</keyword>